<reference evidence="3" key="1">
    <citation type="submission" date="2023-06" db="EMBL/GenBank/DDBJ databases">
        <title>Survivors Of The Sea: Transcriptome response of Skeletonema marinoi to long-term dormancy.</title>
        <authorList>
            <person name="Pinder M.I.M."/>
            <person name="Kourtchenko O."/>
            <person name="Robertson E.K."/>
            <person name="Larsson T."/>
            <person name="Maumus F."/>
            <person name="Osuna-Cruz C.M."/>
            <person name="Vancaester E."/>
            <person name="Stenow R."/>
            <person name="Vandepoele K."/>
            <person name="Ploug H."/>
            <person name="Bruchert V."/>
            <person name="Godhe A."/>
            <person name="Topel M."/>
        </authorList>
    </citation>
    <scope>NUCLEOTIDE SEQUENCE</scope>
    <source>
        <strain evidence="3">R05AC</strain>
    </source>
</reference>
<evidence type="ECO:0000259" key="2">
    <source>
        <dbReference type="PROSITE" id="PS50003"/>
    </source>
</evidence>
<dbReference type="InterPro" id="IPR001849">
    <property type="entry name" value="PH_domain"/>
</dbReference>
<evidence type="ECO:0000313" key="3">
    <source>
        <dbReference type="EMBL" id="KAK1742639.1"/>
    </source>
</evidence>
<dbReference type="Proteomes" id="UP001224775">
    <property type="component" value="Unassembled WGS sequence"/>
</dbReference>
<gene>
    <name evidence="3" type="ORF">QTG54_006236</name>
</gene>
<feature type="region of interest" description="Disordered" evidence="1">
    <location>
        <begin position="321"/>
        <end position="433"/>
    </location>
</feature>
<dbReference type="CDD" id="cd00821">
    <property type="entry name" value="PH"/>
    <property type="match status" value="1"/>
</dbReference>
<dbReference type="Pfam" id="PF00169">
    <property type="entry name" value="PH"/>
    <property type="match status" value="1"/>
</dbReference>
<keyword evidence="4" id="KW-1185">Reference proteome</keyword>
<organism evidence="3 4">
    <name type="scientific">Skeletonema marinoi</name>
    <dbReference type="NCBI Taxonomy" id="267567"/>
    <lineage>
        <taxon>Eukaryota</taxon>
        <taxon>Sar</taxon>
        <taxon>Stramenopiles</taxon>
        <taxon>Ochrophyta</taxon>
        <taxon>Bacillariophyta</taxon>
        <taxon>Coscinodiscophyceae</taxon>
        <taxon>Thalassiosirophycidae</taxon>
        <taxon>Thalassiosirales</taxon>
        <taxon>Skeletonemataceae</taxon>
        <taxon>Skeletonema</taxon>
        <taxon>Skeletonema marinoi-dohrnii complex</taxon>
    </lineage>
</organism>
<proteinExistence type="predicted"/>
<dbReference type="SUPFAM" id="SSF50729">
    <property type="entry name" value="PH domain-like"/>
    <property type="match status" value="1"/>
</dbReference>
<name>A0AAD8YBS5_9STRA</name>
<dbReference type="EMBL" id="JATAAI010000010">
    <property type="protein sequence ID" value="KAK1742639.1"/>
    <property type="molecule type" value="Genomic_DNA"/>
</dbReference>
<protein>
    <recommendedName>
        <fullName evidence="2">PH domain-containing protein</fullName>
    </recommendedName>
</protein>
<feature type="region of interest" description="Disordered" evidence="1">
    <location>
        <begin position="1"/>
        <end position="55"/>
    </location>
</feature>
<feature type="compositionally biased region" description="Polar residues" evidence="1">
    <location>
        <begin position="29"/>
        <end position="40"/>
    </location>
</feature>
<feature type="compositionally biased region" description="Low complexity" evidence="1">
    <location>
        <begin position="388"/>
        <end position="402"/>
    </location>
</feature>
<dbReference type="PROSITE" id="PS50003">
    <property type="entry name" value="PH_DOMAIN"/>
    <property type="match status" value="1"/>
</dbReference>
<dbReference type="SMART" id="SM00233">
    <property type="entry name" value="PH"/>
    <property type="match status" value="1"/>
</dbReference>
<evidence type="ECO:0000313" key="4">
    <source>
        <dbReference type="Proteomes" id="UP001224775"/>
    </source>
</evidence>
<comment type="caution">
    <text evidence="3">The sequence shown here is derived from an EMBL/GenBank/DDBJ whole genome shotgun (WGS) entry which is preliminary data.</text>
</comment>
<dbReference type="InterPro" id="IPR011993">
    <property type="entry name" value="PH-like_dom_sf"/>
</dbReference>
<dbReference type="AlphaFoldDB" id="A0AAD8YBS5"/>
<feature type="compositionally biased region" description="Gly residues" evidence="1">
    <location>
        <begin position="378"/>
        <end position="387"/>
    </location>
</feature>
<accession>A0AAD8YBS5</accession>
<evidence type="ECO:0000256" key="1">
    <source>
        <dbReference type="SAM" id="MobiDB-lite"/>
    </source>
</evidence>
<feature type="domain" description="PH" evidence="2">
    <location>
        <begin position="203"/>
        <end position="305"/>
    </location>
</feature>
<dbReference type="Gene3D" id="2.30.29.30">
    <property type="entry name" value="Pleckstrin-homology domain (PH domain)/Phosphotyrosine-binding domain (PTB)"/>
    <property type="match status" value="1"/>
</dbReference>
<sequence>MLEDLNRRQKRRGGSHGGRDKENCHQQRRVSNTDPLSTPKNDIVHDDDSSIGDISTESTDHLRLAKNAHKLANHVMQTPQQAFTSKKIPLKEDPEYNLYFRMLTYGFTMGAVRAALSRDGKPDMTRLDPDRPLCVQKVPRALDNRFHRLDSIEVSGLEIGRDGITDEGWEHALSSVRAREASDPLRTRLSGPPATLPHGSTKTKLIVGWLRKKTRRGRFVRRWYYLDATGIYYSHAPPTSRNTSSKSGKYTKLSDTRALSATKTGSNPLEFELWHEPNSHALVTLRAHSLIELNEWVDAVSNASERQRLVDEVFAGHLDPAGDLRNKGGVLSGDGSRDSVDVGVSQNDRTDNTGGSGDDLGNNSGRRGDGFGSDSFGLGDGTGGRCGGTSDSGTSTGRYGSDMRVAKSPKCDGRRVLGYQRGYGSSRPISCDG</sequence>